<accession>A0ACD3A9N8</accession>
<proteinExistence type="predicted"/>
<name>A0ACD3A9N8_9AGAR</name>
<keyword evidence="2" id="KW-1185">Reference proteome</keyword>
<dbReference type="EMBL" id="ML208572">
    <property type="protein sequence ID" value="TFK62583.1"/>
    <property type="molecule type" value="Genomic_DNA"/>
</dbReference>
<sequence length="495" mass="55845">MCLLTCPPDILSRVFTHLDGYSLMRCGEICRRLNEIISTDIYAQYSLALYRSGMIDDPGDHSSVAVVDRLNQLRSFLSRRSSWNEAGPTLAIRVPDSSSTRSHLSWEYSAGLFVSLPTKHSAHSLDFIASTPTTTSEVEVDLAGIAQTTTYTEHRVDRHQDLLVYGMMKRIGAGRETSGFHLLSLSNGQPHPEAAFPYHPLPYNIGMFSSLHFEIYEDFVLVCDSIDGSYWGDDIYVYNWKTGAVVSPLTPFSQHIKDVPDLGFTFLDRDHLIGCSNRTSKPLQLQIFSLKTSSCILVLPFPELVYSHRDIDHEAFNGVSKPSFSPRQNDRRRPFRTSPDSAIMSVEIQDSDRDLNKWCFVCVFPKSAIFELLTTTDTLSKVPRVVEWGSWPQTTFELPSPSSTGSHGSRLVTILPNSDLVQIFDFHPRWFTRVMKPVEKGHVFTESIMTIPPPQPSQEIPLELNGGHWNLYVDEDLLVVGSFREGDGNHYVFKA</sequence>
<protein>
    <submittedName>
        <fullName evidence="1">Uncharacterized protein</fullName>
    </submittedName>
</protein>
<evidence type="ECO:0000313" key="2">
    <source>
        <dbReference type="Proteomes" id="UP000308600"/>
    </source>
</evidence>
<dbReference type="Proteomes" id="UP000308600">
    <property type="component" value="Unassembled WGS sequence"/>
</dbReference>
<reference evidence="1 2" key="1">
    <citation type="journal article" date="2019" name="Nat. Ecol. Evol.">
        <title>Megaphylogeny resolves global patterns of mushroom evolution.</title>
        <authorList>
            <person name="Varga T."/>
            <person name="Krizsan K."/>
            <person name="Foldi C."/>
            <person name="Dima B."/>
            <person name="Sanchez-Garcia M."/>
            <person name="Sanchez-Ramirez S."/>
            <person name="Szollosi G.J."/>
            <person name="Szarkandi J.G."/>
            <person name="Papp V."/>
            <person name="Albert L."/>
            <person name="Andreopoulos W."/>
            <person name="Angelini C."/>
            <person name="Antonin V."/>
            <person name="Barry K.W."/>
            <person name="Bougher N.L."/>
            <person name="Buchanan P."/>
            <person name="Buyck B."/>
            <person name="Bense V."/>
            <person name="Catcheside P."/>
            <person name="Chovatia M."/>
            <person name="Cooper J."/>
            <person name="Damon W."/>
            <person name="Desjardin D."/>
            <person name="Finy P."/>
            <person name="Geml J."/>
            <person name="Haridas S."/>
            <person name="Hughes K."/>
            <person name="Justo A."/>
            <person name="Karasinski D."/>
            <person name="Kautmanova I."/>
            <person name="Kiss B."/>
            <person name="Kocsube S."/>
            <person name="Kotiranta H."/>
            <person name="LaButti K.M."/>
            <person name="Lechner B.E."/>
            <person name="Liimatainen K."/>
            <person name="Lipzen A."/>
            <person name="Lukacs Z."/>
            <person name="Mihaltcheva S."/>
            <person name="Morgado L.N."/>
            <person name="Niskanen T."/>
            <person name="Noordeloos M.E."/>
            <person name="Ohm R.A."/>
            <person name="Ortiz-Santana B."/>
            <person name="Ovrebo C."/>
            <person name="Racz N."/>
            <person name="Riley R."/>
            <person name="Savchenko A."/>
            <person name="Shiryaev A."/>
            <person name="Soop K."/>
            <person name="Spirin V."/>
            <person name="Szebenyi C."/>
            <person name="Tomsovsky M."/>
            <person name="Tulloss R.E."/>
            <person name="Uehling J."/>
            <person name="Grigoriev I.V."/>
            <person name="Vagvolgyi C."/>
            <person name="Papp T."/>
            <person name="Martin F.M."/>
            <person name="Miettinen O."/>
            <person name="Hibbett D.S."/>
            <person name="Nagy L.G."/>
        </authorList>
    </citation>
    <scope>NUCLEOTIDE SEQUENCE [LARGE SCALE GENOMIC DNA]</scope>
    <source>
        <strain evidence="1 2">NL-1719</strain>
    </source>
</reference>
<evidence type="ECO:0000313" key="1">
    <source>
        <dbReference type="EMBL" id="TFK62583.1"/>
    </source>
</evidence>
<organism evidence="1 2">
    <name type="scientific">Pluteus cervinus</name>
    <dbReference type="NCBI Taxonomy" id="181527"/>
    <lineage>
        <taxon>Eukaryota</taxon>
        <taxon>Fungi</taxon>
        <taxon>Dikarya</taxon>
        <taxon>Basidiomycota</taxon>
        <taxon>Agaricomycotina</taxon>
        <taxon>Agaricomycetes</taxon>
        <taxon>Agaricomycetidae</taxon>
        <taxon>Agaricales</taxon>
        <taxon>Pluteineae</taxon>
        <taxon>Pluteaceae</taxon>
        <taxon>Pluteus</taxon>
    </lineage>
</organism>
<gene>
    <name evidence="1" type="ORF">BDN72DRAFT_383868</name>
</gene>